<evidence type="ECO:0000256" key="6">
    <source>
        <dbReference type="SAM" id="SignalP"/>
    </source>
</evidence>
<feature type="signal peptide" evidence="6">
    <location>
        <begin position="1"/>
        <end position="23"/>
    </location>
</feature>
<dbReference type="STRING" id="1769779.AUP74_03180"/>
<dbReference type="AlphaFoldDB" id="A0A1C9WBM3"/>
<dbReference type="CDD" id="cd07185">
    <property type="entry name" value="OmpA_C-like"/>
    <property type="match status" value="1"/>
</dbReference>
<proteinExistence type="predicted"/>
<evidence type="ECO:0000259" key="7">
    <source>
        <dbReference type="PROSITE" id="PS51123"/>
    </source>
</evidence>
<dbReference type="PRINTS" id="PR01023">
    <property type="entry name" value="NAFLGMOTY"/>
</dbReference>
<comment type="subcellular location">
    <subcellularLocation>
        <location evidence="1">Cell outer membrane</location>
    </subcellularLocation>
</comment>
<dbReference type="SUPFAM" id="SSF103647">
    <property type="entry name" value="TSP type-3 repeat"/>
    <property type="match status" value="1"/>
</dbReference>
<dbReference type="InterPro" id="IPR028974">
    <property type="entry name" value="TSP_type-3_rpt"/>
</dbReference>
<dbReference type="KEGG" id="micc:AUP74_03180"/>
<evidence type="ECO:0000256" key="1">
    <source>
        <dbReference type="ARBA" id="ARBA00004442"/>
    </source>
</evidence>
<dbReference type="InterPro" id="IPR036737">
    <property type="entry name" value="OmpA-like_sf"/>
</dbReference>
<protein>
    <submittedName>
        <fullName evidence="8">Outer membrane porin F</fullName>
    </submittedName>
</protein>
<keyword evidence="4" id="KW-0998">Cell outer membrane</keyword>
<dbReference type="PRINTS" id="PR01021">
    <property type="entry name" value="OMPADOMAIN"/>
</dbReference>
<dbReference type="Proteomes" id="UP000095672">
    <property type="component" value="Chromosome"/>
</dbReference>
<dbReference type="Pfam" id="PF00691">
    <property type="entry name" value="OmpA"/>
    <property type="match status" value="1"/>
</dbReference>
<accession>A0A1C9WBM3</accession>
<dbReference type="PATRIC" id="fig|1769779.3.peg.3159"/>
<feature type="chain" id="PRO_5008895677" evidence="6">
    <location>
        <begin position="24"/>
        <end position="356"/>
    </location>
</feature>
<dbReference type="PANTHER" id="PTHR30329">
    <property type="entry name" value="STATOR ELEMENT OF FLAGELLAR MOTOR COMPLEX"/>
    <property type="match status" value="1"/>
</dbReference>
<dbReference type="PROSITE" id="PS01068">
    <property type="entry name" value="OMPA_1"/>
    <property type="match status" value="1"/>
</dbReference>
<dbReference type="InterPro" id="IPR006690">
    <property type="entry name" value="OMPA-like_CS"/>
</dbReference>
<keyword evidence="2 6" id="KW-0732">Signal</keyword>
<dbReference type="GO" id="GO:0005509">
    <property type="term" value="F:calcium ion binding"/>
    <property type="evidence" value="ECO:0007669"/>
    <property type="project" value="InterPro"/>
</dbReference>
<organism evidence="8 9">
    <name type="scientific">Microbulbifer aggregans</name>
    <dbReference type="NCBI Taxonomy" id="1769779"/>
    <lineage>
        <taxon>Bacteria</taxon>
        <taxon>Pseudomonadati</taxon>
        <taxon>Pseudomonadota</taxon>
        <taxon>Gammaproteobacteria</taxon>
        <taxon>Cellvibrionales</taxon>
        <taxon>Microbulbiferaceae</taxon>
        <taxon>Microbulbifer</taxon>
    </lineage>
</organism>
<dbReference type="Gene3D" id="4.10.1080.10">
    <property type="entry name" value="TSP type-3 repeat"/>
    <property type="match status" value="1"/>
</dbReference>
<name>A0A1C9WBM3_9GAMM</name>
<keyword evidence="9" id="KW-1185">Reference proteome</keyword>
<dbReference type="RefSeq" id="WP_069948397.1">
    <property type="nucleotide sequence ID" value="NZ_CP014143.1"/>
</dbReference>
<dbReference type="OrthoDB" id="9805832at2"/>
<evidence type="ECO:0000256" key="2">
    <source>
        <dbReference type="ARBA" id="ARBA00022729"/>
    </source>
</evidence>
<dbReference type="EMBL" id="CP014143">
    <property type="protein sequence ID" value="AOS98546.1"/>
    <property type="molecule type" value="Genomic_DNA"/>
</dbReference>
<dbReference type="Pfam" id="PF13505">
    <property type="entry name" value="OMP_b-brl"/>
    <property type="match status" value="1"/>
</dbReference>
<evidence type="ECO:0000256" key="5">
    <source>
        <dbReference type="PROSITE-ProRule" id="PRU00473"/>
    </source>
</evidence>
<feature type="domain" description="OmpA-like" evidence="7">
    <location>
        <begin position="242"/>
        <end position="356"/>
    </location>
</feature>
<dbReference type="InterPro" id="IPR006665">
    <property type="entry name" value="OmpA-like"/>
</dbReference>
<dbReference type="Gene3D" id="3.30.1330.60">
    <property type="entry name" value="OmpA-like domain"/>
    <property type="match status" value="1"/>
</dbReference>
<keyword evidence="3 5" id="KW-0472">Membrane</keyword>
<dbReference type="Gene3D" id="2.40.160.20">
    <property type="match status" value="1"/>
</dbReference>
<evidence type="ECO:0000256" key="4">
    <source>
        <dbReference type="ARBA" id="ARBA00023237"/>
    </source>
</evidence>
<evidence type="ECO:0000256" key="3">
    <source>
        <dbReference type="ARBA" id="ARBA00023136"/>
    </source>
</evidence>
<dbReference type="GO" id="GO:0009279">
    <property type="term" value="C:cell outer membrane"/>
    <property type="evidence" value="ECO:0007669"/>
    <property type="project" value="UniProtKB-SubCell"/>
</dbReference>
<evidence type="ECO:0000313" key="8">
    <source>
        <dbReference type="EMBL" id="AOS98546.1"/>
    </source>
</evidence>
<dbReference type="PROSITE" id="PS51123">
    <property type="entry name" value="OMPA_2"/>
    <property type="match status" value="1"/>
</dbReference>
<dbReference type="InterPro" id="IPR027385">
    <property type="entry name" value="Beta-barrel_OMP"/>
</dbReference>
<dbReference type="PANTHER" id="PTHR30329:SF21">
    <property type="entry name" value="LIPOPROTEIN YIAD-RELATED"/>
    <property type="match status" value="1"/>
</dbReference>
<gene>
    <name evidence="8" type="primary">oprF_5</name>
    <name evidence="8" type="ORF">AUP74_03180</name>
</gene>
<evidence type="ECO:0000313" key="9">
    <source>
        <dbReference type="Proteomes" id="UP000095672"/>
    </source>
</evidence>
<dbReference type="InterPro" id="IPR050330">
    <property type="entry name" value="Bact_OuterMem_StrucFunc"/>
</dbReference>
<reference evidence="9" key="1">
    <citation type="submission" date="2016-01" db="EMBL/GenBank/DDBJ databases">
        <title>Complete genome sequence of Microbulbifer sp. CCB-MM1, a halophile isolated from Matang Mangrove Forest, Perak.</title>
        <authorList>
            <person name="Moh T.H."/>
            <person name="Dinesh B."/>
            <person name="Lau N.-S."/>
            <person name="Go F."/>
            <person name="Alexander Chong S.-C."/>
        </authorList>
    </citation>
    <scope>NUCLEOTIDE SEQUENCE [LARGE SCALE GENOMIC DNA]</scope>
    <source>
        <strain evidence="9">CCB-MM1</strain>
    </source>
</reference>
<dbReference type="SUPFAM" id="SSF103088">
    <property type="entry name" value="OmpA-like"/>
    <property type="match status" value="1"/>
</dbReference>
<dbReference type="InterPro" id="IPR006664">
    <property type="entry name" value="OMP_bac"/>
</dbReference>
<sequence length="356" mass="39193" precursor="true">MRRFLVHSLALSTAIAAAPAALAEGPEDGYLDLMPYFTRVDGDRNTELQNGGLRAAYGWGWTGPWYSEVQVFGAILETEDVFETDEFTDQSDFYMAGIGFDTTYQFGDRDWYTPYVLAGFGAVYDDVLPDDDDETNAFINLAAGFTTQEISRRGIRLRAEVRYLHDFFENGMNDWQFGFGISIPLRCPPPPPPPVYAKAPEPIDRGPVEVNLADSDGDGVLDRDDRCPDTLPGAQVDSDGCVIANQTITLADIHFETGSTNLKPAAQEALLNVAQALRSQPDARVEIAGHTDSQGNDNFNLRLSQQRADSVRAYLIRNGVAAEQLSANGYGETQPVATNDTAEGRAANRRVEMRFR</sequence>